<dbReference type="GO" id="GO:0006508">
    <property type="term" value="P:proteolysis"/>
    <property type="evidence" value="ECO:0007669"/>
    <property type="project" value="UniProtKB-KW"/>
</dbReference>
<evidence type="ECO:0000256" key="8">
    <source>
        <dbReference type="ARBA" id="ARBA00022801"/>
    </source>
</evidence>
<feature type="transmembrane region" description="Helical" evidence="13">
    <location>
        <begin position="267"/>
        <end position="286"/>
    </location>
</feature>
<evidence type="ECO:0000256" key="5">
    <source>
        <dbReference type="ARBA" id="ARBA00022692"/>
    </source>
</evidence>
<evidence type="ECO:0000256" key="3">
    <source>
        <dbReference type="ARBA" id="ARBA00022670"/>
    </source>
</evidence>
<proteinExistence type="predicted"/>
<dbReference type="InterPro" id="IPR004004">
    <property type="entry name" value="Helic/Pol/Pept_Calicivir-typ"/>
</dbReference>
<evidence type="ECO:0000256" key="4">
    <source>
        <dbReference type="ARBA" id="ARBA00022679"/>
    </source>
</evidence>
<dbReference type="InterPro" id="IPR001205">
    <property type="entry name" value="RNA-dir_pol_C"/>
</dbReference>
<keyword evidence="12 13" id="KW-1133">Transmembrane helix</keyword>
<keyword evidence="7" id="KW-0547">Nucleotide-binding</keyword>
<evidence type="ECO:0000256" key="1">
    <source>
        <dbReference type="ARBA" id="ARBA00020936"/>
    </source>
</evidence>
<keyword evidence="6" id="KW-0548">Nucleotidyltransferase</keyword>
<feature type="domain" description="SF3 helicase" evidence="15">
    <location>
        <begin position="496"/>
        <end position="663"/>
    </location>
</feature>
<dbReference type="PROSITE" id="PS00018">
    <property type="entry name" value="EF_HAND_1"/>
    <property type="match status" value="1"/>
</dbReference>
<sequence length="1915" mass="215774" precursor="true">MGYLCDDVALWIKTFTDLGMPLDMAMEVYMKTKINDLRKCPVTYSACLTYKDWVDEHFITQAPIDDDYVPTEVFPDEPPVSQVLPEHPKAGADIALVDIVADQLYSSPIFPLTEVKCRALASRDINQLSRLADAVTAVTVAQCVEQGGISVGGIQEAIMSRIKRSLGWVGKAVESVNNMASATNLLNKIFERILSSFDFIAQTVNLFSDFLKGMKEKIMEMCLKTWEKLAEWGEHFYYVIPMFCSIFLIATTCFLINKFLAVVAPRYCFSSSAIVQLIVVGCAIVGCKEMGAALLALSSAGKKSFLDLIYETFGVDTSEHCDELPKDENAVPSPADWSQFENCPAYEQSSTSMTGFFGILGLLTFFAPRGMKCDLYEMTKWAHGLKGLADGYEKFKSITEKLAFWVYERIGLDTTWDAPAIQSMILVTGIRFQDWCAEVEKLNIDMLNYTNLQDDLTRARRLKEQGDKIQTHMMYSSESISFMMREKLRASLATISTIIAKFEKAVDISGTRMCPFTVLFHGPAGSGKSNSMRGFMHDVMNEMEEPSVGRVYPRNSGDKHWSGYLRQTALYYDEFAQKKPCNGESDELELIPLVSCSHFPLFGAAIEDKGLSFNSKYIFMCSNRADVSPNAGLADNDAFRRRRHLCVEVTRDDRDFDPSNPTYNQTFQLKNPLRPSENLKFSHEGGPLEEVGPMSYNELVVYAVNRAREHFDREVKSMKYAVSRATNTGRAHEQAIFYCPRFTCERMKLDTHACPHLANEHFVGHEVYGEFRGEYFCCDKNGVACDCPLTNWEKSIMYDMSTNATNDEIALALALFSQEENRLMSDYAGFFELIEDVDGWRVDAPPKAKKADLQAYVNRTWADYNDRLRYLICQHFERTRAARNTYFQRLKTLKDDIKSWSIVGAWNALPMGAKWIVGIIALFSFGASLIWLLSKVMAMHTWNPMEMLGVFLGSKSFVEVATEQGGYAESGSNTQAPIYRHKRVRAYEQGAADSAQVLDLNDSEKIESIKKAQGVLVFSKNDGKSSTAAVTIFKDHQFLITTHELALLNFSKGCILTMRSGISYSIYINANDVRTGSKGGIKDPISVVKVSTYFEIAKACTGSIMFDFGTFCEGHHDGIIVPNAQKMLDQTVHKAAFSRRHEVIDVHNMKGRVVWQANNLLAVPLYHQVGHCGRLLLARDEAKCLKIVGVHVAGIIIQEKHISLFSEINGMHRTAEMAVQQGMEVDVLELVEPEIKTEMVIKIGHVAQGQQFRPATKTSIVKSQIHDTLWRAPETEPTVISPVDPRVPYAFDPYTAGIMKFEKEVGPLDFSDPDTPESTVIEDISEELLREKKSLGGFALDTVCSNEVAINGVDDVPYAERLVMSTSEGYPFVLSRKAQDTGKFRFFDKDGDRWVAKDEVLDDLNELEEAIKSDDFKGGIITIACAKDEKTKIKKVRETPKTRIFEILPFHYNILVRKYYLFFMQFIMSLHDFLPCKVGLNVYSKSWDTMHAEHNRFAYHFNGDYTGFDTATPRVLMMKIADMVSNLAGDGRENATVRRNLMKMAVERRILVLRDLYQVKGGTPSGFALTVIINSVVNQFYLMWAWRKIMSRIDPGLVPYRVMRSHCTFSVYGDDNVVSFSLQVKDMYNLVTIAAELKTIGVNLSDGKKTGNLVKWMEFSELDFLKRKWVLYSGQGFLCPLDKSAIEERLFWVRSSEDSVETLDDNCYSALMEAFHHGRDYFNFLRARIQDAYDKAGLYQPHLIHFNEAQAIWLEQHSIAPPNDYLDGIKKEVLPLTAGRDVVRTITTTVDATSVKGYNKAHKEQSYCRTKVFLNPLATEITWLRSGQAAHLDVPAKLHRRNFEGIATKVTNFLKGDSCCIVEGTCGINSFALALAIGFLRKELTSVGCVNLLASYSSNDASYYTGLAMLTTVIG</sequence>
<evidence type="ECO:0000256" key="10">
    <source>
        <dbReference type="ARBA" id="ARBA00022840"/>
    </source>
</evidence>
<dbReference type="Gene3D" id="1.20.960.20">
    <property type="match status" value="1"/>
</dbReference>
<dbReference type="EMBL" id="KU200460">
    <property type="protein sequence ID" value="AMR36340.1"/>
    <property type="molecule type" value="Genomic_RNA"/>
</dbReference>
<keyword evidence="3" id="KW-0645">Protease</keyword>
<evidence type="ECO:0000256" key="13">
    <source>
        <dbReference type="SAM" id="Phobius"/>
    </source>
</evidence>
<protein>
    <recommendedName>
        <fullName evidence="1">RNA1 polyprotein</fullName>
    </recommendedName>
</protein>
<feature type="domain" description="RdRp catalytic" evidence="14">
    <location>
        <begin position="1498"/>
        <end position="1628"/>
    </location>
</feature>
<dbReference type="InterPro" id="IPR014759">
    <property type="entry name" value="Helicase_SF3_ssRNA_vir"/>
</dbReference>
<evidence type="ECO:0000256" key="6">
    <source>
        <dbReference type="ARBA" id="ARBA00022695"/>
    </source>
</evidence>
<accession>A0A142I1A9</accession>
<dbReference type="InterPro" id="IPR043502">
    <property type="entry name" value="DNA/RNA_pol_sf"/>
</dbReference>
<evidence type="ECO:0000259" key="14">
    <source>
        <dbReference type="PROSITE" id="PS50507"/>
    </source>
</evidence>
<evidence type="ECO:0000256" key="12">
    <source>
        <dbReference type="ARBA" id="ARBA00022989"/>
    </source>
</evidence>
<dbReference type="PRINTS" id="PR00918">
    <property type="entry name" value="CALICVIRUSNS"/>
</dbReference>
<dbReference type="InterPro" id="IPR043128">
    <property type="entry name" value="Rev_trsase/Diguanyl_cyclase"/>
</dbReference>
<dbReference type="GO" id="GO:0003724">
    <property type="term" value="F:RNA helicase activity"/>
    <property type="evidence" value="ECO:0007669"/>
    <property type="project" value="InterPro"/>
</dbReference>
<evidence type="ECO:0000256" key="9">
    <source>
        <dbReference type="ARBA" id="ARBA00022807"/>
    </source>
</evidence>
<evidence type="ECO:0000256" key="11">
    <source>
        <dbReference type="ARBA" id="ARBA00022953"/>
    </source>
</evidence>
<dbReference type="GO" id="GO:0008234">
    <property type="term" value="F:cysteine-type peptidase activity"/>
    <property type="evidence" value="ECO:0007669"/>
    <property type="project" value="UniProtKB-KW"/>
</dbReference>
<evidence type="ECO:0000256" key="2">
    <source>
        <dbReference type="ARBA" id="ARBA00022484"/>
    </source>
</evidence>
<reference evidence="16" key="1">
    <citation type="journal article" date="2016" name="Arch. Virol.">
        <title>Genome sequence analysis of five Canadian isolates of strawberry mottle virus reveals extensive intra-species diversity and a longer RNA2 with increased coding capacity compared to a previously characterized European isolate.</title>
        <authorList>
            <person name="Bhagwat B."/>
            <person name="Dickison V."/>
            <person name="Ding X."/>
            <person name="Walker M."/>
            <person name="Bernardy M."/>
            <person name="Bouthillier M."/>
            <person name="Creelman A."/>
            <person name="DeYoung R."/>
            <person name="Li Y."/>
            <person name="Nie X."/>
            <person name="Wang A."/>
            <person name="Xiang Y."/>
            <person name="Sanfacon H."/>
        </authorList>
    </citation>
    <scope>NUCLEOTIDE SEQUENCE</scope>
    <source>
        <strain evidence="16">NSper51</strain>
    </source>
</reference>
<keyword evidence="8" id="KW-0378">Hydrolase</keyword>
<name>A0A142I1A9_9SECO</name>
<dbReference type="GO" id="GO:0003968">
    <property type="term" value="F:RNA-directed RNA polymerase activity"/>
    <property type="evidence" value="ECO:0007669"/>
    <property type="project" value="UniProtKB-KW"/>
</dbReference>
<keyword evidence="2" id="KW-0696">RNA-directed RNA polymerase</keyword>
<keyword evidence="10" id="KW-0067">ATP-binding</keyword>
<evidence type="ECO:0000256" key="7">
    <source>
        <dbReference type="ARBA" id="ARBA00022741"/>
    </source>
</evidence>
<dbReference type="PROSITE" id="PS51218">
    <property type="entry name" value="SF3_HELICASE_2"/>
    <property type="match status" value="1"/>
</dbReference>
<evidence type="ECO:0000313" key="16">
    <source>
        <dbReference type="EMBL" id="AMR36340.1"/>
    </source>
</evidence>
<dbReference type="Pfam" id="PF00680">
    <property type="entry name" value="RdRP_1"/>
    <property type="match status" value="1"/>
</dbReference>
<keyword evidence="5 13" id="KW-0812">Transmembrane</keyword>
<keyword evidence="13" id="KW-0472">Membrane</keyword>
<keyword evidence="4" id="KW-0808">Transferase</keyword>
<dbReference type="Pfam" id="PF00910">
    <property type="entry name" value="RNA_helicase"/>
    <property type="match status" value="1"/>
</dbReference>
<dbReference type="GO" id="GO:0005524">
    <property type="term" value="F:ATP binding"/>
    <property type="evidence" value="ECO:0007669"/>
    <property type="project" value="UniProtKB-KW"/>
</dbReference>
<evidence type="ECO:0000259" key="15">
    <source>
        <dbReference type="PROSITE" id="PS51218"/>
    </source>
</evidence>
<dbReference type="PROSITE" id="PS50507">
    <property type="entry name" value="RDRP_SSRNA_POS"/>
    <property type="match status" value="1"/>
</dbReference>
<keyword evidence="9" id="KW-0788">Thiol protease</keyword>
<dbReference type="GO" id="GO:0003723">
    <property type="term" value="F:RNA binding"/>
    <property type="evidence" value="ECO:0007669"/>
    <property type="project" value="InterPro"/>
</dbReference>
<dbReference type="CDD" id="cd23169">
    <property type="entry name" value="ps-ssRNAv-Picornavirales"/>
    <property type="match status" value="1"/>
</dbReference>
<dbReference type="GO" id="GO:0039694">
    <property type="term" value="P:viral RNA genome replication"/>
    <property type="evidence" value="ECO:0007669"/>
    <property type="project" value="InterPro"/>
</dbReference>
<organism evidence="16">
    <name type="scientific">Strawberry mottle virus</name>
    <dbReference type="NCBI Taxonomy" id="167161"/>
    <lineage>
        <taxon>Viruses</taxon>
        <taxon>Riboviria</taxon>
        <taxon>Orthornavirae</taxon>
        <taxon>Pisuviricota</taxon>
        <taxon>Pisoniviricetes</taxon>
        <taxon>Picornavirales</taxon>
        <taxon>Secoviridae</taxon>
        <taxon>Sadwavirus</taxon>
        <taxon>Stramovirus</taxon>
        <taxon>Sadwavirus fragariae</taxon>
    </lineage>
</organism>
<dbReference type="InterPro" id="IPR000605">
    <property type="entry name" value="Helicase_SF3_ssDNA/RNA_vir"/>
</dbReference>
<feature type="transmembrane region" description="Helical" evidence="13">
    <location>
        <begin position="236"/>
        <end position="255"/>
    </location>
</feature>
<keyword evidence="11" id="KW-0693">Viral RNA replication</keyword>
<dbReference type="InterPro" id="IPR018247">
    <property type="entry name" value="EF_Hand_1_Ca_BS"/>
</dbReference>
<dbReference type="Gene3D" id="3.30.70.270">
    <property type="match status" value="1"/>
</dbReference>
<dbReference type="InterPro" id="IPR007094">
    <property type="entry name" value="RNA-dir_pol_PSvirus"/>
</dbReference>
<dbReference type="GO" id="GO:0006351">
    <property type="term" value="P:DNA-templated transcription"/>
    <property type="evidence" value="ECO:0007669"/>
    <property type="project" value="InterPro"/>
</dbReference>
<dbReference type="SUPFAM" id="SSF56672">
    <property type="entry name" value="DNA/RNA polymerases"/>
    <property type="match status" value="1"/>
</dbReference>